<protein>
    <recommendedName>
        <fullName evidence="1">Arm DNA-binding domain-containing protein</fullName>
    </recommendedName>
</protein>
<accession>J2SWI8</accession>
<reference evidence="2 3" key="1">
    <citation type="journal article" date="2012" name="J. Bacteriol.">
        <title>Twenty-one genome sequences from Pseudomonas species and 19 genome sequences from diverse bacteria isolated from the rhizosphere and endosphere of Populus deltoides.</title>
        <authorList>
            <person name="Brown S.D."/>
            <person name="Utturkar S.M."/>
            <person name="Klingeman D.M."/>
            <person name="Johnson C.M."/>
            <person name="Martin S.L."/>
            <person name="Land M.L."/>
            <person name="Lu T.Y."/>
            <person name="Schadt C.W."/>
            <person name="Doktycz M.J."/>
            <person name="Pelletier D.A."/>
        </authorList>
    </citation>
    <scope>NUCLEOTIDE SEQUENCE [LARGE SCALE GENOMIC DNA]</scope>
    <source>
        <strain evidence="2 3">CF314</strain>
    </source>
</reference>
<keyword evidence="3" id="KW-1185">Reference proteome</keyword>
<dbReference type="RefSeq" id="WP_007844999.1">
    <property type="nucleotide sequence ID" value="NZ_AKJY01000063.1"/>
</dbReference>
<dbReference type="Proteomes" id="UP000007509">
    <property type="component" value="Unassembled WGS sequence"/>
</dbReference>
<dbReference type="InterPro" id="IPR035386">
    <property type="entry name" value="Arm-DNA-bind_5"/>
</dbReference>
<dbReference type="OrthoDB" id="995338at2"/>
<organism evidence="2 3">
    <name type="scientific">Chryseobacterium populi</name>
    <dbReference type="NCBI Taxonomy" id="1144316"/>
    <lineage>
        <taxon>Bacteria</taxon>
        <taxon>Pseudomonadati</taxon>
        <taxon>Bacteroidota</taxon>
        <taxon>Flavobacteriia</taxon>
        <taxon>Flavobacteriales</taxon>
        <taxon>Weeksellaceae</taxon>
        <taxon>Chryseobacterium group</taxon>
        <taxon>Chryseobacterium</taxon>
    </lineage>
</organism>
<dbReference type="Pfam" id="PF17293">
    <property type="entry name" value="Arm-DNA-bind_5"/>
    <property type="match status" value="1"/>
</dbReference>
<dbReference type="EMBL" id="AKJY01000063">
    <property type="protein sequence ID" value="EJL69977.1"/>
    <property type="molecule type" value="Genomic_DNA"/>
</dbReference>
<proteinExistence type="predicted"/>
<evidence type="ECO:0000259" key="1">
    <source>
        <dbReference type="Pfam" id="PF17293"/>
    </source>
</evidence>
<evidence type="ECO:0000313" key="2">
    <source>
        <dbReference type="EMBL" id="EJL69977.1"/>
    </source>
</evidence>
<comment type="caution">
    <text evidence="2">The sequence shown here is derived from an EMBL/GenBank/DDBJ whole genome shotgun (WGS) entry which is preliminary data.</text>
</comment>
<evidence type="ECO:0000313" key="3">
    <source>
        <dbReference type="Proteomes" id="UP000007509"/>
    </source>
</evidence>
<name>J2SWI8_9FLAO</name>
<dbReference type="AlphaFoldDB" id="J2SWI8"/>
<sequence>MNINILKILFLISATRINNQGLVPIICRLTFQGDRKAFSTGLFINPNYWNSKQQKAKPPNDNNTFINSQLSLIKNEINQAFLFLQVNEKTISHQEFIEISQNCIANVLPNHFISEPEIRVSHQIKGRTLNAFDFTKGILQSINGNSDYHWFLS</sequence>
<gene>
    <name evidence="2" type="ORF">PMI13_02985</name>
</gene>
<feature type="domain" description="Arm DNA-binding" evidence="1">
    <location>
        <begin position="15"/>
        <end position="95"/>
    </location>
</feature>
<dbReference type="PATRIC" id="fig|1144316.3.peg.3005"/>